<evidence type="ECO:0000313" key="2">
    <source>
        <dbReference type="EMBL" id="OOV84630.1"/>
    </source>
</evidence>
<comment type="caution">
    <text evidence="2">The sequence shown here is derived from an EMBL/GenBank/DDBJ whole genome shotgun (WGS) entry which is preliminary data.</text>
</comment>
<feature type="signal peptide" evidence="1">
    <location>
        <begin position="1"/>
        <end position="20"/>
    </location>
</feature>
<dbReference type="RefSeq" id="WP_143221583.1">
    <property type="nucleotide sequence ID" value="NZ_MVKX01000003.1"/>
</dbReference>
<organism evidence="2 3">
    <name type="scientific">Acinetobacter amyesii</name>
    <dbReference type="NCBI Taxonomy" id="2942470"/>
    <lineage>
        <taxon>Bacteria</taxon>
        <taxon>Pseudomonadati</taxon>
        <taxon>Pseudomonadota</taxon>
        <taxon>Gammaproteobacteria</taxon>
        <taxon>Moraxellales</taxon>
        <taxon>Moraxellaceae</taxon>
        <taxon>Acinetobacter</taxon>
    </lineage>
</organism>
<keyword evidence="1" id="KW-0732">Signal</keyword>
<dbReference type="AlphaFoldDB" id="A0A1T1H4I5"/>
<sequence length="308" mass="35949">MLNLKFIMVSILFMSTVSMAKNNEEFYTSTYPNYWGNPLIEKFWANNGKEFYLKNSTVDRIGSKNNKINGVGLIVKSLTEKEAEDYDKYGKKIFLLNKKYDVKSSKDKKLNFRFFEISGENTVSSILFNSKDSNGQEVLKWFNEKKINFINSSDSKMEIGFNIVTKIKKSESDYVLELIFENLSRQDILITGVNDWEVSNENRRSKIISNLVIRDGLNASFKFNLNKYNLIEKNEDLLNNLILPGKMKKNIHFKLDKNEMDKLEEYQKSIDDAELKYYVVMDLRVLSPSIIAGDFHYLTSLNEFIYSK</sequence>
<evidence type="ECO:0000313" key="3">
    <source>
        <dbReference type="Proteomes" id="UP000191160"/>
    </source>
</evidence>
<dbReference type="Proteomes" id="UP000191160">
    <property type="component" value="Unassembled WGS sequence"/>
</dbReference>
<accession>A0A1T1H4I5</accession>
<reference evidence="2 3" key="1">
    <citation type="submission" date="2017-02" db="EMBL/GenBank/DDBJ databases">
        <title>Acinetobacter sp. ANC 4945, whole genome shotgun sequencing project.</title>
        <authorList>
            <person name="Radolfova-Krizova L."/>
            <person name="Al Atrouni A."/>
            <person name="Nemec A."/>
        </authorList>
    </citation>
    <scope>NUCLEOTIDE SEQUENCE [LARGE SCALE GENOMIC DNA]</scope>
    <source>
        <strain evidence="2 3">ANC 4945</strain>
    </source>
</reference>
<dbReference type="EMBL" id="MVKX01000003">
    <property type="protein sequence ID" value="OOV84630.1"/>
    <property type="molecule type" value="Genomic_DNA"/>
</dbReference>
<keyword evidence="3" id="KW-1185">Reference proteome</keyword>
<gene>
    <name evidence="2" type="ORF">B1202_06635</name>
</gene>
<evidence type="ECO:0000256" key="1">
    <source>
        <dbReference type="SAM" id="SignalP"/>
    </source>
</evidence>
<proteinExistence type="predicted"/>
<protein>
    <submittedName>
        <fullName evidence="2">Uncharacterized protein</fullName>
    </submittedName>
</protein>
<feature type="chain" id="PRO_5013272864" evidence="1">
    <location>
        <begin position="21"/>
        <end position="308"/>
    </location>
</feature>
<name>A0A1T1H4I5_9GAMM</name>